<gene>
    <name evidence="1" type="ORF">RFULGI_LOCUS1870</name>
</gene>
<feature type="non-terminal residue" evidence="1">
    <location>
        <position position="1"/>
    </location>
</feature>
<accession>A0A9N8WJ83</accession>
<sequence>ASTQNNKPRKNQESLKAIKVFTDQNHVKSTRNTSSKIYGNLIYKAGQDKDKPYSNKISIRI</sequence>
<proteinExistence type="predicted"/>
<dbReference type="EMBL" id="CAJVPZ010001279">
    <property type="protein sequence ID" value="CAG8488516.1"/>
    <property type="molecule type" value="Genomic_DNA"/>
</dbReference>
<protein>
    <submittedName>
        <fullName evidence="1">8151_t:CDS:1</fullName>
    </submittedName>
</protein>
<organism evidence="1 2">
    <name type="scientific">Racocetra fulgida</name>
    <dbReference type="NCBI Taxonomy" id="60492"/>
    <lineage>
        <taxon>Eukaryota</taxon>
        <taxon>Fungi</taxon>
        <taxon>Fungi incertae sedis</taxon>
        <taxon>Mucoromycota</taxon>
        <taxon>Glomeromycotina</taxon>
        <taxon>Glomeromycetes</taxon>
        <taxon>Diversisporales</taxon>
        <taxon>Gigasporaceae</taxon>
        <taxon>Racocetra</taxon>
    </lineage>
</organism>
<comment type="caution">
    <text evidence="1">The sequence shown here is derived from an EMBL/GenBank/DDBJ whole genome shotgun (WGS) entry which is preliminary data.</text>
</comment>
<evidence type="ECO:0000313" key="1">
    <source>
        <dbReference type="EMBL" id="CAG8488516.1"/>
    </source>
</evidence>
<dbReference type="Proteomes" id="UP000789396">
    <property type="component" value="Unassembled WGS sequence"/>
</dbReference>
<evidence type="ECO:0000313" key="2">
    <source>
        <dbReference type="Proteomes" id="UP000789396"/>
    </source>
</evidence>
<reference evidence="1" key="1">
    <citation type="submission" date="2021-06" db="EMBL/GenBank/DDBJ databases">
        <authorList>
            <person name="Kallberg Y."/>
            <person name="Tangrot J."/>
            <person name="Rosling A."/>
        </authorList>
    </citation>
    <scope>NUCLEOTIDE SEQUENCE</scope>
    <source>
        <strain evidence="1">IN212</strain>
    </source>
</reference>
<keyword evidence="2" id="KW-1185">Reference proteome</keyword>
<dbReference type="AlphaFoldDB" id="A0A9N8WJ83"/>
<name>A0A9N8WJ83_9GLOM</name>